<dbReference type="AlphaFoldDB" id="A0A8A4TYT2"/>
<name>A0A8A4TYT2_SULCO</name>
<dbReference type="Gene3D" id="3.30.9.100">
    <property type="match status" value="1"/>
</dbReference>
<evidence type="ECO:0000259" key="1">
    <source>
        <dbReference type="Pfam" id="PF01494"/>
    </source>
</evidence>
<evidence type="ECO:0000313" key="3">
    <source>
        <dbReference type="Proteomes" id="UP000663929"/>
    </source>
</evidence>
<feature type="domain" description="FAD-binding" evidence="1">
    <location>
        <begin position="5"/>
        <end position="239"/>
    </location>
</feature>
<dbReference type="InterPro" id="IPR002938">
    <property type="entry name" value="FAD-bd"/>
</dbReference>
<dbReference type="Gene3D" id="3.50.50.60">
    <property type="entry name" value="FAD/NAD(P)-binding domain"/>
    <property type="match status" value="1"/>
</dbReference>
<keyword evidence="3" id="KW-1185">Reference proteome</keyword>
<dbReference type="EMBL" id="CP071793">
    <property type="protein sequence ID" value="QTD54254.1"/>
    <property type="molecule type" value="Genomic_DNA"/>
</dbReference>
<dbReference type="KEGG" id="scor:J3U87_17555"/>
<dbReference type="PANTHER" id="PTHR43747">
    <property type="entry name" value="FAD-BINDING PROTEIN"/>
    <property type="match status" value="1"/>
</dbReference>
<dbReference type="Proteomes" id="UP000663929">
    <property type="component" value="Chromosome"/>
</dbReference>
<accession>A0A8A4TYT2</accession>
<dbReference type="InterPro" id="IPR036188">
    <property type="entry name" value="FAD/NAD-bd_sf"/>
</dbReference>
<dbReference type="PANTHER" id="PTHR43747:SF1">
    <property type="entry name" value="SLR1998 PROTEIN"/>
    <property type="match status" value="1"/>
</dbReference>
<dbReference type="InterPro" id="IPR050816">
    <property type="entry name" value="Flavin-dep_Halogenase_NPB"/>
</dbReference>
<protein>
    <submittedName>
        <fullName evidence="2">Tryptophan 7-halogenase</fullName>
    </submittedName>
</protein>
<gene>
    <name evidence="2" type="ORF">J3U87_17555</name>
</gene>
<reference evidence="2" key="1">
    <citation type="submission" date="2021-03" db="EMBL/GenBank/DDBJ databases">
        <title>Acanthopleuribacteraceae sp. M133.</title>
        <authorList>
            <person name="Wang G."/>
        </authorList>
    </citation>
    <scope>NUCLEOTIDE SEQUENCE</scope>
    <source>
        <strain evidence="2">M133</strain>
    </source>
</reference>
<sequence length="377" mass="42189">MSTIECQVAVLGGGPAGAATAITLNRHAPHLDVVLVAGDRDKQPRMGETLPPQAREFLSQLGLWSAFRREGHHPCHGFQAAWGTAELVDQPFVFAARGTGWHLDRARFDDFLANAANTCGTRLLHGSRTIGPVDGETGDWLLPLIGHPEVTRLRAEFVVDACGRTAWFARRQGAGLRVEDRLLGWYTHFRTELTETYTTVEAVPNGWWYSSVMPGGGMVVALMTDRDSFRSWRPSDWWDALAQTRHTRTRLTRAGPLGPPRRRPAFSQRLDPVTGPGWLATGDAAMAVDPLSSQGICRALSSGIFAGYAVADHLAGKPLAMRRYRYLIKETFHHYLATRAKYYRMERRWPGERFWQRRHDCSSVESRPIGWESLISS</sequence>
<dbReference type="GO" id="GO:0071949">
    <property type="term" value="F:FAD binding"/>
    <property type="evidence" value="ECO:0007669"/>
    <property type="project" value="InterPro"/>
</dbReference>
<evidence type="ECO:0000313" key="2">
    <source>
        <dbReference type="EMBL" id="QTD54254.1"/>
    </source>
</evidence>
<dbReference type="Pfam" id="PF01494">
    <property type="entry name" value="FAD_binding_3"/>
    <property type="match status" value="1"/>
</dbReference>
<proteinExistence type="predicted"/>
<dbReference type="SUPFAM" id="SSF51905">
    <property type="entry name" value="FAD/NAD(P)-binding domain"/>
    <property type="match status" value="1"/>
</dbReference>
<organism evidence="2 3">
    <name type="scientific">Sulfidibacter corallicola</name>
    <dbReference type="NCBI Taxonomy" id="2818388"/>
    <lineage>
        <taxon>Bacteria</taxon>
        <taxon>Pseudomonadati</taxon>
        <taxon>Acidobacteriota</taxon>
        <taxon>Holophagae</taxon>
        <taxon>Acanthopleuribacterales</taxon>
        <taxon>Acanthopleuribacteraceae</taxon>
        <taxon>Sulfidibacter</taxon>
    </lineage>
</organism>
<dbReference type="RefSeq" id="WP_237384351.1">
    <property type="nucleotide sequence ID" value="NZ_CP071793.1"/>
</dbReference>